<dbReference type="InterPro" id="IPR037208">
    <property type="entry name" value="Spo0E-like_sf"/>
</dbReference>
<dbReference type="EMBL" id="CP063414">
    <property type="protein sequence ID" value="UOE78094.1"/>
    <property type="molecule type" value="Genomic_DNA"/>
</dbReference>
<dbReference type="InterPro" id="IPR053028">
    <property type="entry name" value="Spo0E-like_phosphatase"/>
</dbReference>
<dbReference type="Pfam" id="PF09388">
    <property type="entry name" value="SpoOE-like"/>
    <property type="match status" value="1"/>
</dbReference>
<dbReference type="Proteomes" id="UP001058458">
    <property type="component" value="Chromosome"/>
</dbReference>
<reference evidence="1" key="1">
    <citation type="submission" date="2020-10" db="EMBL/GenBank/DDBJ databases">
        <authorList>
            <person name="Delgado J.A."/>
            <person name="Gonzalez J.M."/>
        </authorList>
    </citation>
    <scope>NUCLEOTIDE SEQUENCE</scope>
    <source>
        <strain evidence="1">23.6</strain>
    </source>
</reference>
<dbReference type="Gene3D" id="4.10.280.10">
    <property type="entry name" value="Helix-loop-helix DNA-binding domain"/>
    <property type="match status" value="1"/>
</dbReference>
<evidence type="ECO:0000313" key="1">
    <source>
        <dbReference type="EMBL" id="UOE78094.1"/>
    </source>
</evidence>
<dbReference type="PANTHER" id="PTHR41263:SF1">
    <property type="entry name" value="ASPARTYL-PHOSPHATE PHOSPHATASE YISI"/>
    <property type="match status" value="1"/>
</dbReference>
<dbReference type="GO" id="GO:0043937">
    <property type="term" value="P:regulation of sporulation"/>
    <property type="evidence" value="ECO:0007669"/>
    <property type="project" value="InterPro"/>
</dbReference>
<name>A0AB38R324_PARTM</name>
<dbReference type="InterPro" id="IPR018540">
    <property type="entry name" value="Spo0E-like"/>
</dbReference>
<dbReference type="GO" id="GO:0046983">
    <property type="term" value="F:protein dimerization activity"/>
    <property type="evidence" value="ECO:0007669"/>
    <property type="project" value="InterPro"/>
</dbReference>
<accession>A0AB38R324</accession>
<dbReference type="InterPro" id="IPR036638">
    <property type="entry name" value="HLH_DNA-bd_sf"/>
</dbReference>
<dbReference type="AlphaFoldDB" id="A0AB38R324"/>
<evidence type="ECO:0000313" key="2">
    <source>
        <dbReference type="Proteomes" id="UP001058458"/>
    </source>
</evidence>
<dbReference type="SUPFAM" id="SSF140500">
    <property type="entry name" value="BAS1536-like"/>
    <property type="match status" value="1"/>
</dbReference>
<sequence length="53" mass="6033">MLTLIEKKRTELIEVVAKNGLNSAVAIQVSRELDSLLNMYNKQKHKQKSAPRP</sequence>
<organism evidence="1 2">
    <name type="scientific">Parageobacillus thermoglucosidasius</name>
    <name type="common">Geobacillus thermoglucosidasius</name>
    <dbReference type="NCBI Taxonomy" id="1426"/>
    <lineage>
        <taxon>Bacteria</taxon>
        <taxon>Bacillati</taxon>
        <taxon>Bacillota</taxon>
        <taxon>Bacilli</taxon>
        <taxon>Bacillales</taxon>
        <taxon>Anoxybacillaceae</taxon>
        <taxon>Parageobacillus</taxon>
    </lineage>
</organism>
<dbReference type="PANTHER" id="PTHR41263">
    <property type="entry name" value="ASPARTYL-PHOSPHATE PHOSPHATASE YISI"/>
    <property type="match status" value="1"/>
</dbReference>
<proteinExistence type="predicted"/>
<gene>
    <name evidence="1" type="ORF">IMI45_07000</name>
</gene>
<protein>
    <submittedName>
        <fullName evidence="1">Aspartyl-phosphate phosphatase Spo0E family protein</fullName>
    </submittedName>
</protein>